<reference evidence="2 3" key="1">
    <citation type="submission" date="2024-11" db="EMBL/GenBank/DDBJ databases">
        <title>Adaptive evolution of stress response genes in parasites aligns with host niche diversity.</title>
        <authorList>
            <person name="Hahn C."/>
            <person name="Resl P."/>
        </authorList>
    </citation>
    <scope>NUCLEOTIDE SEQUENCE [LARGE SCALE GENOMIC DNA]</scope>
    <source>
        <strain evidence="2">EGGRZ-B1_66</strain>
        <tissue evidence="2">Body</tissue>
    </source>
</reference>
<proteinExistence type="predicted"/>
<keyword evidence="3" id="KW-1185">Reference proteome</keyword>
<feature type="chain" id="PRO_5044875803" evidence="1">
    <location>
        <begin position="17"/>
        <end position="118"/>
    </location>
</feature>
<name>A0ABD2PKL7_9PLAT</name>
<keyword evidence="1" id="KW-0732">Signal</keyword>
<comment type="caution">
    <text evidence="2">The sequence shown here is derived from an EMBL/GenBank/DDBJ whole genome shotgun (WGS) entry which is preliminary data.</text>
</comment>
<protein>
    <submittedName>
        <fullName evidence="2">Uncharacterized protein</fullName>
    </submittedName>
</protein>
<sequence length="118" mass="12795">MRLFALLLSLIPVALGLDSRFDFAKPGHDDQVHSAAADSFLLPLPTPIPMFNQLFSKIRVYTNGFIEMGSENLTTSVPAKYPLGSEASGETFQDALANVISVFSSPMVHPSRGQVSVR</sequence>
<evidence type="ECO:0000313" key="2">
    <source>
        <dbReference type="EMBL" id="KAL3308048.1"/>
    </source>
</evidence>
<evidence type="ECO:0000256" key="1">
    <source>
        <dbReference type="SAM" id="SignalP"/>
    </source>
</evidence>
<accession>A0ABD2PKL7</accession>
<dbReference type="AlphaFoldDB" id="A0ABD2PKL7"/>
<gene>
    <name evidence="2" type="ORF">Ciccas_013424</name>
</gene>
<dbReference type="Proteomes" id="UP001626550">
    <property type="component" value="Unassembled WGS sequence"/>
</dbReference>
<organism evidence="2 3">
    <name type="scientific">Cichlidogyrus casuarinus</name>
    <dbReference type="NCBI Taxonomy" id="1844966"/>
    <lineage>
        <taxon>Eukaryota</taxon>
        <taxon>Metazoa</taxon>
        <taxon>Spiralia</taxon>
        <taxon>Lophotrochozoa</taxon>
        <taxon>Platyhelminthes</taxon>
        <taxon>Monogenea</taxon>
        <taxon>Monopisthocotylea</taxon>
        <taxon>Dactylogyridea</taxon>
        <taxon>Ancyrocephalidae</taxon>
        <taxon>Cichlidogyrus</taxon>
    </lineage>
</organism>
<evidence type="ECO:0000313" key="3">
    <source>
        <dbReference type="Proteomes" id="UP001626550"/>
    </source>
</evidence>
<feature type="signal peptide" evidence="1">
    <location>
        <begin position="1"/>
        <end position="16"/>
    </location>
</feature>
<dbReference type="EMBL" id="JBJKFK010005973">
    <property type="protein sequence ID" value="KAL3308048.1"/>
    <property type="molecule type" value="Genomic_DNA"/>
</dbReference>